<feature type="region of interest" description="Disordered" evidence="4">
    <location>
        <begin position="178"/>
        <end position="281"/>
    </location>
</feature>
<sequence>MLRCSPLAVVLCPVTGANKGIGYAIVKDLCTKFDGAVYLTARDESRGKTAVSELQKKGGHDSPDLTPRSPADVDEGIHYAIPDSARSRTTSLGGIKGADRPLAGISHREPSSALGHNLSSNKPLSTVRVCFFVTQLPTITTLPIRFTAVTRRTILPIRFTAVTRRTTLPIRFTAVTRRTCPPAPSSPRILPPMGPNKGYTSRSGEKEQARLQKEEILRKPHPGYSTVAGHPSAGYSSTHGRSADPTSLTSPHLRNPNPPHTSSRSPLYFTPPKQGAQHPLSLHVSPTTQNYLNSFRQQAPVSPLSPTGPSYHLKPLATPTRAYQFSPTSTPYTSQGDPRIAKATQAHVIPAKQAPGLGLKPNFHQLDVSDINSINTFRDYLQNKYGGLDVLINNAAIAYKHSAPEPFGEQAENTQRVNYFNLLDVCHSLFPLLRPHARVVNVSSSMGHLTKIPDQEIRNKFASSSLTEEELSELVNQFIRLAKKGEHTKYGWPDNSYSVSKVAVSALTIIQQRAFDQDSREDLVVNSVHPGYVKTDMTGGAGYFTTERGAEAPVYLALLGPNISSPKGSYVWHDKKIVDWVHGPVPEAV</sequence>
<feature type="compositionally biased region" description="Pro residues" evidence="4">
    <location>
        <begin position="181"/>
        <end position="194"/>
    </location>
</feature>
<dbReference type="PANTHER" id="PTHR43963:SF4">
    <property type="entry name" value="CARBONYL REDUCTASE (NADPH)"/>
    <property type="match status" value="1"/>
</dbReference>
<organism evidence="5">
    <name type="scientific">Timema poppense</name>
    <name type="common">Walking stick</name>
    <dbReference type="NCBI Taxonomy" id="170557"/>
    <lineage>
        <taxon>Eukaryota</taxon>
        <taxon>Metazoa</taxon>
        <taxon>Ecdysozoa</taxon>
        <taxon>Arthropoda</taxon>
        <taxon>Hexapoda</taxon>
        <taxon>Insecta</taxon>
        <taxon>Pterygota</taxon>
        <taxon>Neoptera</taxon>
        <taxon>Polyneoptera</taxon>
        <taxon>Phasmatodea</taxon>
        <taxon>Timematodea</taxon>
        <taxon>Timematoidea</taxon>
        <taxon>Timematidae</taxon>
        <taxon>Timema</taxon>
    </lineage>
</organism>
<dbReference type="GO" id="GO:0004090">
    <property type="term" value="F:carbonyl reductase (NADPH) activity"/>
    <property type="evidence" value="ECO:0007669"/>
    <property type="project" value="TreeGrafter"/>
</dbReference>
<dbReference type="Pfam" id="PF00106">
    <property type="entry name" value="adh_short"/>
    <property type="match status" value="1"/>
</dbReference>
<keyword evidence="2" id="KW-0521">NADP</keyword>
<keyword evidence="3" id="KW-0560">Oxidoreductase</keyword>
<name>A0A7R9GTS6_TIMPO</name>
<evidence type="ECO:0000256" key="3">
    <source>
        <dbReference type="ARBA" id="ARBA00023002"/>
    </source>
</evidence>
<dbReference type="PROSITE" id="PS00061">
    <property type="entry name" value="ADH_SHORT"/>
    <property type="match status" value="1"/>
</dbReference>
<evidence type="ECO:0000256" key="2">
    <source>
        <dbReference type="ARBA" id="ARBA00022857"/>
    </source>
</evidence>
<evidence type="ECO:0000313" key="5">
    <source>
        <dbReference type="EMBL" id="CAD7397167.1"/>
    </source>
</evidence>
<reference evidence="5" key="1">
    <citation type="submission" date="2020-11" db="EMBL/GenBank/DDBJ databases">
        <authorList>
            <person name="Tran Van P."/>
        </authorList>
    </citation>
    <scope>NUCLEOTIDE SEQUENCE</scope>
</reference>
<dbReference type="InterPro" id="IPR002347">
    <property type="entry name" value="SDR_fam"/>
</dbReference>
<feature type="compositionally biased region" description="Basic and acidic residues" evidence="4">
    <location>
        <begin position="203"/>
        <end position="218"/>
    </location>
</feature>
<dbReference type="EMBL" id="OD000348">
    <property type="protein sequence ID" value="CAD7397167.1"/>
    <property type="molecule type" value="Genomic_DNA"/>
</dbReference>
<dbReference type="PANTHER" id="PTHR43963">
    <property type="entry name" value="CARBONYL REDUCTASE 1-RELATED"/>
    <property type="match status" value="1"/>
</dbReference>
<dbReference type="InterPro" id="IPR036291">
    <property type="entry name" value="NAD(P)-bd_dom_sf"/>
</dbReference>
<feature type="region of interest" description="Disordered" evidence="4">
    <location>
        <begin position="48"/>
        <end position="73"/>
    </location>
</feature>
<comment type="similarity">
    <text evidence="1">Belongs to the short-chain dehydrogenases/reductases (SDR) family.</text>
</comment>
<evidence type="ECO:0008006" key="6">
    <source>
        <dbReference type="Google" id="ProtNLM"/>
    </source>
</evidence>
<dbReference type="Gene3D" id="3.40.50.720">
    <property type="entry name" value="NAD(P)-binding Rossmann-like Domain"/>
    <property type="match status" value="2"/>
</dbReference>
<proteinExistence type="inferred from homology"/>
<accession>A0A7R9GTS6</accession>
<gene>
    <name evidence="5" type="ORF">TPSB3V08_LOCUS1021</name>
</gene>
<dbReference type="AlphaFoldDB" id="A0A7R9GTS6"/>
<dbReference type="PRINTS" id="PR00080">
    <property type="entry name" value="SDRFAMILY"/>
</dbReference>
<protein>
    <recommendedName>
        <fullName evidence="6">Carbonyl reductase</fullName>
    </recommendedName>
</protein>
<dbReference type="InterPro" id="IPR020904">
    <property type="entry name" value="Sc_DH/Rdtase_CS"/>
</dbReference>
<feature type="compositionally biased region" description="Polar residues" evidence="4">
    <location>
        <begin position="234"/>
        <end position="252"/>
    </location>
</feature>
<evidence type="ECO:0000256" key="4">
    <source>
        <dbReference type="SAM" id="MobiDB-lite"/>
    </source>
</evidence>
<dbReference type="SUPFAM" id="SSF51735">
    <property type="entry name" value="NAD(P)-binding Rossmann-fold domains"/>
    <property type="match status" value="2"/>
</dbReference>
<feature type="compositionally biased region" description="Basic and acidic residues" evidence="4">
    <location>
        <begin position="54"/>
        <end position="63"/>
    </location>
</feature>
<evidence type="ECO:0000256" key="1">
    <source>
        <dbReference type="ARBA" id="ARBA00006484"/>
    </source>
</evidence>